<dbReference type="RefSeq" id="WP_139918018.1">
    <property type="nucleotide sequence ID" value="NZ_CBCSLE010000027.1"/>
</dbReference>
<proteinExistence type="predicted"/>
<organism evidence="1 2">
    <name type="scientific">Corallococcus exiguus</name>
    <dbReference type="NCBI Taxonomy" id="83462"/>
    <lineage>
        <taxon>Bacteria</taxon>
        <taxon>Pseudomonadati</taxon>
        <taxon>Myxococcota</taxon>
        <taxon>Myxococcia</taxon>
        <taxon>Myxococcales</taxon>
        <taxon>Cystobacterineae</taxon>
        <taxon>Myxococcaceae</taxon>
        <taxon>Corallococcus</taxon>
    </lineage>
</organism>
<gene>
    <name evidence="1" type="ORF">GTZ93_36580</name>
</gene>
<keyword evidence="2" id="KW-1185">Reference proteome</keyword>
<comment type="caution">
    <text evidence="1">The sequence shown here is derived from an EMBL/GenBank/DDBJ whole genome shotgun (WGS) entry which is preliminary data.</text>
</comment>
<sequence length="579" mass="64814">MLSTGVQVEVRRGPPPHLYGAVEHVQGNEVTVRVGGAARTTVVPRSAVFLHPTVLTMRQQRPAVPPTPIKHLIVAGGNATGDLFGITIALLANPDHGVLLLQEVAWSDTRQNHWLRNLDLSGQQAVASPGNVYTLAAVNQFAGLSPLVNEPLLDHQFRLHTIDRWDPRGRCKSADMERFLRDSLGPQREYQIFTLPVDDTNHWYGKLTRGTARQQREAALYAFVNARNSVRGLHPAIHGDAELPELDGISTTAFDDIAKGTRLLGSEPRPALVKLARDAWQLVQKKFGGVMDTPNNNLLGWFHNKKVRAADRYVVLWSRFSGKRGGPHPQHDTSYHGLGQMIELAHARGLGVILAGDRSWNAQKRNKPVPNAELVEWDLREVWSTPEWTRLMLGVPEKNRRLMNPRILQLHLFDYLNRTAARMVDAKWGALVHVGMRSGNLEAFALAGNRVIYMEEEGNKERARMELWHTKPTGNKDVGPRYDRLLLTQPPTRTGKYIVAAQRAGNDASDNLIHPWRTSADLQGRTREATKQAGLEEQGMEDSRGFAEADLARLDGLMKQIASSDLKINGYGYSYWTQW</sequence>
<dbReference type="EMBL" id="JAAAPK010000013">
    <property type="protein sequence ID" value="NBC45332.1"/>
    <property type="molecule type" value="Genomic_DNA"/>
</dbReference>
<evidence type="ECO:0000313" key="2">
    <source>
        <dbReference type="Proteomes" id="UP000537825"/>
    </source>
</evidence>
<reference evidence="1 2" key="1">
    <citation type="submission" date="2020-01" db="EMBL/GenBank/DDBJ databases">
        <title>The draft genome sequence of Corallococcus exiguus DSM 14696.</title>
        <authorList>
            <person name="Zhang X."/>
            <person name="Zhu H."/>
        </authorList>
    </citation>
    <scope>NUCLEOTIDE SEQUENCE [LARGE SCALE GENOMIC DNA]</scope>
    <source>
        <strain evidence="1 2">DSM 14696</strain>
    </source>
</reference>
<evidence type="ECO:0000313" key="1">
    <source>
        <dbReference type="EMBL" id="NBC45332.1"/>
    </source>
</evidence>
<dbReference type="AlphaFoldDB" id="A0A7X5BYG6"/>
<protein>
    <submittedName>
        <fullName evidence="1">Uncharacterized protein</fullName>
    </submittedName>
</protein>
<dbReference type="Proteomes" id="UP000537825">
    <property type="component" value="Unassembled WGS sequence"/>
</dbReference>
<accession>A0A7X5BYG6</accession>
<name>A0A7X5BYG6_9BACT</name>